<dbReference type="Proteomes" id="UP001159405">
    <property type="component" value="Unassembled WGS sequence"/>
</dbReference>
<protein>
    <submittedName>
        <fullName evidence="1">Uncharacterized protein</fullName>
    </submittedName>
</protein>
<reference evidence="1 2" key="1">
    <citation type="submission" date="2022-05" db="EMBL/GenBank/DDBJ databases">
        <authorList>
            <consortium name="Genoscope - CEA"/>
            <person name="William W."/>
        </authorList>
    </citation>
    <scope>NUCLEOTIDE SEQUENCE [LARGE SCALE GENOMIC DNA]</scope>
</reference>
<gene>
    <name evidence="1" type="ORF">PLOB_00028905</name>
</gene>
<proteinExistence type="predicted"/>
<feature type="non-terminal residue" evidence="1">
    <location>
        <position position="430"/>
    </location>
</feature>
<evidence type="ECO:0000313" key="1">
    <source>
        <dbReference type="EMBL" id="CAH3121744.1"/>
    </source>
</evidence>
<evidence type="ECO:0000313" key="2">
    <source>
        <dbReference type="Proteomes" id="UP001159405"/>
    </source>
</evidence>
<dbReference type="EMBL" id="CALNXK010000036">
    <property type="protein sequence ID" value="CAH3121744.1"/>
    <property type="molecule type" value="Genomic_DNA"/>
</dbReference>
<accession>A0ABN8NUI6</accession>
<comment type="caution">
    <text evidence="1">The sequence shown here is derived from an EMBL/GenBank/DDBJ whole genome shotgun (WGS) entry which is preliminary data.</text>
</comment>
<name>A0ABN8NUI6_9CNID</name>
<keyword evidence="2" id="KW-1185">Reference proteome</keyword>
<organism evidence="1 2">
    <name type="scientific">Porites lobata</name>
    <dbReference type="NCBI Taxonomy" id="104759"/>
    <lineage>
        <taxon>Eukaryota</taxon>
        <taxon>Metazoa</taxon>
        <taxon>Cnidaria</taxon>
        <taxon>Anthozoa</taxon>
        <taxon>Hexacorallia</taxon>
        <taxon>Scleractinia</taxon>
        <taxon>Fungiina</taxon>
        <taxon>Poritidae</taxon>
        <taxon>Porites</taxon>
    </lineage>
</organism>
<sequence>MVNGILTGTLLSSEDTAFQMDVLAQCNNLLVIGAVLCSMYAASYNRCFEYSKMATTNDIDAKFNNITDFLSRETPSDLAKLLEQRMSLDRRRLQEGFLLYVSLVTLQKYNLWEQVPAIPFDRNEMVELVTREFNIAFIKRWGDGNMKNARQVCMVKDVAELPFSSISGSIVVGCQNTTARGSRYCSQHCATAVTFRDDSDESNNRQMTDNSDQPGALITRTLNEKTTRQGVLWADGRQSWVNNCNLPFKIKDSLKIGDRYHQQPVCIDEFGQQRTELKELETLALKNRCKVIAIFIIFCLMLELLILCDRTGFAVENERSGTEKGKHKCKNHRTAGILAIACCCLYKRIIWVREQEPSVYAHLHEMLSKDEMTAIDTIINDDACHLKRYGSNQVRSHLTPTAERMSHTKMGIDKWYKVHCNPYDSEELKV</sequence>